<evidence type="ECO:0000256" key="1">
    <source>
        <dbReference type="SAM" id="Phobius"/>
    </source>
</evidence>
<keyword evidence="1" id="KW-0812">Transmembrane</keyword>
<dbReference type="InterPro" id="IPR053807">
    <property type="entry name" value="LppM"/>
</dbReference>
<feature type="transmembrane region" description="Helical" evidence="1">
    <location>
        <begin position="195"/>
        <end position="216"/>
    </location>
</feature>
<dbReference type="eggNOG" id="ENOG50332S7">
    <property type="taxonomic scope" value="Bacteria"/>
</dbReference>
<dbReference type="RefSeq" id="WP_052020908.1">
    <property type="nucleotide sequence ID" value="NZ_AYXG01000063.1"/>
</dbReference>
<proteinExistence type="predicted"/>
<dbReference type="EMBL" id="AYXG01000063">
    <property type="protein sequence ID" value="EWC62944.1"/>
    <property type="molecule type" value="Genomic_DNA"/>
</dbReference>
<sequence>MPHATSPSRVRLRRWAALIPLTVVAVLALSGCLRVQAEFAVSEDDTVSGQLVVASVAGRQDDTGPQLTVAPELKGKVRTQVYTQDGYVGQTVLFQDLTFAEVSLLGDTITVGKQYRLTFRRAGDLVTLAGSVDLTEVPEDRADIQLKITFPGTVGRTNGVNDNGTVSWKPKPGAVSEFSATAQYSDSSGVSWTQWVVMVGAGGVAVSMIVLGLALFSHRRTQRQLGTPAQT</sequence>
<comment type="caution">
    <text evidence="3">The sequence shown here is derived from an EMBL/GenBank/DDBJ whole genome shotgun (WGS) entry which is preliminary data.</text>
</comment>
<dbReference type="AlphaFoldDB" id="W7JA76"/>
<dbReference type="STRING" id="909613.UO65_1734"/>
<organism evidence="3 4">
    <name type="scientific">Actinokineospora spheciospongiae</name>
    <dbReference type="NCBI Taxonomy" id="909613"/>
    <lineage>
        <taxon>Bacteria</taxon>
        <taxon>Bacillati</taxon>
        <taxon>Actinomycetota</taxon>
        <taxon>Actinomycetes</taxon>
        <taxon>Pseudonocardiales</taxon>
        <taxon>Pseudonocardiaceae</taxon>
        <taxon>Actinokineospora</taxon>
    </lineage>
</organism>
<keyword evidence="3" id="KW-0449">Lipoprotein</keyword>
<dbReference type="Pfam" id="PF21946">
    <property type="entry name" value="LppM"/>
    <property type="match status" value="1"/>
</dbReference>
<dbReference type="Proteomes" id="UP000019277">
    <property type="component" value="Unassembled WGS sequence"/>
</dbReference>
<accession>W7JA76</accession>
<keyword evidence="1" id="KW-1133">Transmembrane helix</keyword>
<dbReference type="OrthoDB" id="3712375at2"/>
<protein>
    <submittedName>
        <fullName evidence="3">Lipoprotein LppM</fullName>
    </submittedName>
</protein>
<evidence type="ECO:0000259" key="2">
    <source>
        <dbReference type="Pfam" id="PF21946"/>
    </source>
</evidence>
<keyword evidence="1" id="KW-0472">Membrane</keyword>
<evidence type="ECO:0000313" key="4">
    <source>
        <dbReference type="Proteomes" id="UP000019277"/>
    </source>
</evidence>
<gene>
    <name evidence="3" type="ORF">UO65_1734</name>
</gene>
<name>W7JA76_9PSEU</name>
<keyword evidence="4" id="KW-1185">Reference proteome</keyword>
<feature type="domain" description="LppM" evidence="2">
    <location>
        <begin position="34"/>
        <end position="184"/>
    </location>
</feature>
<reference evidence="3 4" key="1">
    <citation type="journal article" date="2014" name="Genome Announc.">
        <title>Draft Genome Sequence of the Antitrypanosomally Active Sponge-Associated Bacterium Actinokineospora sp. Strain EG49.</title>
        <authorList>
            <person name="Harjes J."/>
            <person name="Ryu T."/>
            <person name="Abdelmohsen U.R."/>
            <person name="Moitinho-Silva L."/>
            <person name="Horn H."/>
            <person name="Ravasi T."/>
            <person name="Hentschel U."/>
        </authorList>
    </citation>
    <scope>NUCLEOTIDE SEQUENCE [LARGE SCALE GENOMIC DNA]</scope>
    <source>
        <strain evidence="3 4">EG49</strain>
    </source>
</reference>
<evidence type="ECO:0000313" key="3">
    <source>
        <dbReference type="EMBL" id="EWC62944.1"/>
    </source>
</evidence>
<accession>A0A8E2X171</accession>